<dbReference type="Pfam" id="PF00593">
    <property type="entry name" value="TonB_dep_Rec_b-barrel"/>
    <property type="match status" value="1"/>
</dbReference>
<feature type="domain" description="TonB-dependent receptor-like beta-barrel" evidence="18">
    <location>
        <begin position="283"/>
        <end position="741"/>
    </location>
</feature>
<dbReference type="PANTHER" id="PTHR32552:SF68">
    <property type="entry name" value="FERRICHROME OUTER MEMBRANE TRANSPORTER_PHAGE RECEPTOR"/>
    <property type="match status" value="1"/>
</dbReference>
<evidence type="ECO:0000256" key="6">
    <source>
        <dbReference type="ARBA" id="ARBA00022692"/>
    </source>
</evidence>
<feature type="region of interest" description="Disordered" evidence="16">
    <location>
        <begin position="56"/>
        <end position="87"/>
    </location>
</feature>
<dbReference type="InterPro" id="IPR012910">
    <property type="entry name" value="Plug_dom"/>
</dbReference>
<keyword evidence="7 17" id="KW-0732">Signal</keyword>
<dbReference type="HOGENOM" id="CLU_008287_9_0_5"/>
<keyword evidence="4 14" id="KW-1134">Transmembrane beta strand</keyword>
<keyword evidence="13 14" id="KW-0998">Cell outer membrane</keyword>
<keyword evidence="5" id="KW-0410">Iron transport</keyword>
<dbReference type="PANTHER" id="PTHR32552">
    <property type="entry name" value="FERRICHROME IRON RECEPTOR-RELATED"/>
    <property type="match status" value="1"/>
</dbReference>
<dbReference type="SUPFAM" id="SSF56935">
    <property type="entry name" value="Porins"/>
    <property type="match status" value="1"/>
</dbReference>
<evidence type="ECO:0000256" key="3">
    <source>
        <dbReference type="ARBA" id="ARBA00022448"/>
    </source>
</evidence>
<feature type="chain" id="PRO_5003919629" evidence="17">
    <location>
        <begin position="35"/>
        <end position="777"/>
    </location>
</feature>
<evidence type="ECO:0000256" key="15">
    <source>
        <dbReference type="RuleBase" id="RU003357"/>
    </source>
</evidence>
<feature type="signal peptide" evidence="17">
    <location>
        <begin position="1"/>
        <end position="34"/>
    </location>
</feature>
<evidence type="ECO:0000256" key="1">
    <source>
        <dbReference type="ARBA" id="ARBA00004571"/>
    </source>
</evidence>
<evidence type="ECO:0000313" key="20">
    <source>
        <dbReference type="EMBL" id="EKS35748.1"/>
    </source>
</evidence>
<evidence type="ECO:0000256" key="11">
    <source>
        <dbReference type="ARBA" id="ARBA00023136"/>
    </source>
</evidence>
<dbReference type="NCBIfam" id="TIGR01783">
    <property type="entry name" value="TonB-siderophor"/>
    <property type="match status" value="1"/>
</dbReference>
<dbReference type="GO" id="GO:0038023">
    <property type="term" value="F:signaling receptor activity"/>
    <property type="evidence" value="ECO:0007669"/>
    <property type="project" value="InterPro"/>
</dbReference>
<organism evidence="20 21">
    <name type="scientific">Afipia clevelandensis ATCC 49720</name>
    <dbReference type="NCBI Taxonomy" id="883079"/>
    <lineage>
        <taxon>Bacteria</taxon>
        <taxon>Pseudomonadati</taxon>
        <taxon>Pseudomonadota</taxon>
        <taxon>Alphaproteobacteria</taxon>
        <taxon>Hyphomicrobiales</taxon>
        <taxon>Nitrobacteraceae</taxon>
        <taxon>Afipia</taxon>
    </lineage>
</organism>
<dbReference type="Gene3D" id="2.40.170.20">
    <property type="entry name" value="TonB-dependent receptor, beta-barrel domain"/>
    <property type="match status" value="1"/>
</dbReference>
<dbReference type="InterPro" id="IPR039426">
    <property type="entry name" value="TonB-dep_rcpt-like"/>
</dbReference>
<dbReference type="PROSITE" id="PS52016">
    <property type="entry name" value="TONB_DEPENDENT_REC_3"/>
    <property type="match status" value="1"/>
</dbReference>
<dbReference type="GO" id="GO:0009279">
    <property type="term" value="C:cell outer membrane"/>
    <property type="evidence" value="ECO:0007669"/>
    <property type="project" value="UniProtKB-SubCell"/>
</dbReference>
<evidence type="ECO:0000256" key="13">
    <source>
        <dbReference type="ARBA" id="ARBA00023237"/>
    </source>
</evidence>
<dbReference type="Pfam" id="PF07715">
    <property type="entry name" value="Plug"/>
    <property type="match status" value="1"/>
</dbReference>
<dbReference type="AlphaFoldDB" id="K8PBR4"/>
<evidence type="ECO:0000256" key="7">
    <source>
        <dbReference type="ARBA" id="ARBA00022729"/>
    </source>
</evidence>
<evidence type="ECO:0000256" key="12">
    <source>
        <dbReference type="ARBA" id="ARBA00023170"/>
    </source>
</evidence>
<comment type="subcellular location">
    <subcellularLocation>
        <location evidence="1 14">Cell outer membrane</location>
        <topology evidence="1 14">Multi-pass membrane protein</topology>
    </subcellularLocation>
</comment>
<dbReference type="FunFam" id="2.170.130.10:FF:000001">
    <property type="entry name" value="Catecholate siderophore TonB-dependent receptor"/>
    <property type="match status" value="1"/>
</dbReference>
<dbReference type="FunFam" id="2.40.170.20:FF:000005">
    <property type="entry name" value="TonB-dependent siderophore receptor"/>
    <property type="match status" value="1"/>
</dbReference>
<dbReference type="RefSeq" id="WP_002712826.1">
    <property type="nucleotide sequence ID" value="NZ_KB375281.1"/>
</dbReference>
<keyword evidence="8" id="KW-0408">Iron</keyword>
<dbReference type="PATRIC" id="fig|883079.3.peg.1988"/>
<dbReference type="InterPro" id="IPR000531">
    <property type="entry name" value="Beta-barrel_TonB"/>
</dbReference>
<keyword evidence="11 14" id="KW-0472">Membrane</keyword>
<evidence type="ECO:0000256" key="2">
    <source>
        <dbReference type="ARBA" id="ARBA00009810"/>
    </source>
</evidence>
<evidence type="ECO:0000256" key="10">
    <source>
        <dbReference type="ARBA" id="ARBA00023077"/>
    </source>
</evidence>
<dbReference type="InterPro" id="IPR010105">
    <property type="entry name" value="TonB_sidphr_rcpt"/>
</dbReference>
<comment type="caution">
    <text evidence="20">The sequence shown here is derived from an EMBL/GenBank/DDBJ whole genome shotgun (WGS) entry which is preliminary data.</text>
</comment>
<feature type="domain" description="TonB-dependent receptor plug" evidence="19">
    <location>
        <begin position="108"/>
        <end position="209"/>
    </location>
</feature>
<accession>K8PBR4</accession>
<reference evidence="20 21" key="1">
    <citation type="submission" date="2012-04" db="EMBL/GenBank/DDBJ databases">
        <title>The Genome Sequence of Afipia clevelandensis ATCC 49720.</title>
        <authorList>
            <consortium name="The Broad Institute Genome Sequencing Platform"/>
            <person name="Earl A."/>
            <person name="Ward D."/>
            <person name="Feldgarden M."/>
            <person name="Gevers D."/>
            <person name="Huys G."/>
            <person name="Walker B."/>
            <person name="Young S.K."/>
            <person name="Zeng Q."/>
            <person name="Gargeya S."/>
            <person name="Fitzgerald M."/>
            <person name="Haas B."/>
            <person name="Abouelleil A."/>
            <person name="Alvarado L."/>
            <person name="Arachchi H.M."/>
            <person name="Berlin A."/>
            <person name="Chapman S.B."/>
            <person name="Goldberg J."/>
            <person name="Griggs A."/>
            <person name="Gujja S."/>
            <person name="Hansen M."/>
            <person name="Howarth C."/>
            <person name="Imamovic A."/>
            <person name="Larimer J."/>
            <person name="McCowen C."/>
            <person name="Montmayeur A."/>
            <person name="Murphy C."/>
            <person name="Neiman D."/>
            <person name="Pearson M."/>
            <person name="Priest M."/>
            <person name="Roberts A."/>
            <person name="Saif S."/>
            <person name="Shea T."/>
            <person name="Sisk P."/>
            <person name="Sykes S."/>
            <person name="Wortman J."/>
            <person name="Nusbaum C."/>
            <person name="Birren B."/>
        </authorList>
    </citation>
    <scope>NUCLEOTIDE SEQUENCE [LARGE SCALE GENOMIC DNA]</scope>
    <source>
        <strain evidence="20 21">ATCC 49720</strain>
    </source>
</reference>
<gene>
    <name evidence="20" type="ORF">HMPREF9696_01960</name>
</gene>
<keyword evidence="6 14" id="KW-0812">Transmembrane</keyword>
<evidence type="ECO:0000256" key="8">
    <source>
        <dbReference type="ARBA" id="ARBA00023004"/>
    </source>
</evidence>
<dbReference type="InterPro" id="IPR036942">
    <property type="entry name" value="Beta-barrel_TonB_sf"/>
</dbReference>
<keyword evidence="21" id="KW-1185">Reference proteome</keyword>
<keyword evidence="9" id="KW-0406">Ion transport</keyword>
<dbReference type="InterPro" id="IPR037066">
    <property type="entry name" value="Plug_dom_sf"/>
</dbReference>
<protein>
    <submittedName>
        <fullName evidence="20">TonB-dependent siderophore receptor</fullName>
    </submittedName>
</protein>
<keyword evidence="12 20" id="KW-0675">Receptor</keyword>
<dbReference type="CDD" id="cd01347">
    <property type="entry name" value="ligand_gated_channel"/>
    <property type="match status" value="1"/>
</dbReference>
<evidence type="ECO:0000256" key="5">
    <source>
        <dbReference type="ARBA" id="ARBA00022496"/>
    </source>
</evidence>
<dbReference type="EMBL" id="AGWY01000008">
    <property type="protein sequence ID" value="EKS35748.1"/>
    <property type="molecule type" value="Genomic_DNA"/>
</dbReference>
<evidence type="ECO:0000256" key="16">
    <source>
        <dbReference type="SAM" id="MobiDB-lite"/>
    </source>
</evidence>
<evidence type="ECO:0000256" key="14">
    <source>
        <dbReference type="PROSITE-ProRule" id="PRU01360"/>
    </source>
</evidence>
<dbReference type="Gene3D" id="2.170.130.10">
    <property type="entry name" value="TonB-dependent receptor, plug domain"/>
    <property type="match status" value="1"/>
</dbReference>
<proteinExistence type="inferred from homology"/>
<evidence type="ECO:0000256" key="9">
    <source>
        <dbReference type="ARBA" id="ARBA00023065"/>
    </source>
</evidence>
<evidence type="ECO:0000256" key="4">
    <source>
        <dbReference type="ARBA" id="ARBA00022452"/>
    </source>
</evidence>
<dbReference type="GO" id="GO:0015344">
    <property type="term" value="F:siderophore uptake transmembrane transporter activity"/>
    <property type="evidence" value="ECO:0007669"/>
    <property type="project" value="TreeGrafter"/>
</dbReference>
<keyword evidence="10 15" id="KW-0798">TonB box</keyword>
<evidence type="ECO:0000259" key="19">
    <source>
        <dbReference type="Pfam" id="PF07715"/>
    </source>
</evidence>
<evidence type="ECO:0000313" key="21">
    <source>
        <dbReference type="Proteomes" id="UP000001095"/>
    </source>
</evidence>
<dbReference type="GO" id="GO:0015891">
    <property type="term" value="P:siderophore transport"/>
    <property type="evidence" value="ECO:0007669"/>
    <property type="project" value="InterPro"/>
</dbReference>
<evidence type="ECO:0000256" key="17">
    <source>
        <dbReference type="SAM" id="SignalP"/>
    </source>
</evidence>
<evidence type="ECO:0000259" key="18">
    <source>
        <dbReference type="Pfam" id="PF00593"/>
    </source>
</evidence>
<name>K8PBR4_9BRAD</name>
<dbReference type="Proteomes" id="UP000001095">
    <property type="component" value="Unassembled WGS sequence"/>
</dbReference>
<comment type="similarity">
    <text evidence="2 14 15">Belongs to the TonB-dependent receptor family.</text>
</comment>
<sequence>MQRLLSRDVLRVTMRSALGVAILGSVCHATPSFAQSSEPPSEKPSATTLPEVRVAGQRTRPRRAPRVAPAPAPVQQPAPVQAGETGTGPVVGYSARQSVTATKTDTPLLETPQSVSVVTKDQVQDQGAQSVQDALRYTPGVSLQGYGANAFFDGVKLRGFDAPRYLDGLRLPTDSTTFAMPKIEPYGLERIEVLRGPSSGLYGQSDPGGLINMVSKRPTATPHYDFETTFGNFNYKQGAFDIGGPIDKNGEFLYRIVGLGRLADTQTDFMQDNKIFIAPSFTWRPTNDTSFTILSQYQKIDNKGYQQYVPGQVSFLPNPNGPVPYSRYLGEPSVDGYKLEQKMIGYAFEHRFDNNIQFRQNMRYTEVTNDLQSTRSEGMDPTNPTQSVARSYNYVKASAQNVALDNQLQADFRTGILTHKVLVGADYLHQTGSVDYRNQGSIIYFPFGSFPSINAYNPVYGAAVPSFTSLTPFILNDNKIDQVGIYAQDQIKLDRWTLSLTGRQDFVNSELISKAVYPQAGTYQRSDSAQTGRVGLNYLFDFGLSPYINYSTSFVPNTGAGLDLKPFKPTTGDGKEIGVKFMPNGTNLMLSAALFEINQNNVLTGNPLNPFLSIQTDAARSRGFEFEARGNVTRELEIIAAYTKIDAKVTKSLTPANVGKYLNGVPLDQGSLWAKYTWFDGSLAGLGIGAGVRYVGESYGDATNSFVLPSYTLFDASVSYDLAYARPDLKGWKAQINATNLANKYYTVSCLTGLPYCGLGTARTVLGTLKYSWNEGK</sequence>
<keyword evidence="3 14" id="KW-0813">Transport</keyword>